<evidence type="ECO:0000313" key="1">
    <source>
        <dbReference type="EMBL" id="MBC3910617.1"/>
    </source>
</evidence>
<dbReference type="RefSeq" id="WP_186956157.1">
    <property type="nucleotide sequence ID" value="NZ_JACOFX010000018.1"/>
</dbReference>
<organism evidence="1 2">
    <name type="scientific">Undibacterium umbellatum</name>
    <dbReference type="NCBI Taxonomy" id="2762300"/>
    <lineage>
        <taxon>Bacteria</taxon>
        <taxon>Pseudomonadati</taxon>
        <taxon>Pseudomonadota</taxon>
        <taxon>Betaproteobacteria</taxon>
        <taxon>Burkholderiales</taxon>
        <taxon>Oxalobacteraceae</taxon>
        <taxon>Undibacterium</taxon>
    </lineage>
</organism>
<keyword evidence="2" id="KW-1185">Reference proteome</keyword>
<dbReference type="Proteomes" id="UP000646911">
    <property type="component" value="Unassembled WGS sequence"/>
</dbReference>
<evidence type="ECO:0000313" key="2">
    <source>
        <dbReference type="Proteomes" id="UP000646911"/>
    </source>
</evidence>
<comment type="caution">
    <text evidence="1">The sequence shown here is derived from an EMBL/GenBank/DDBJ whole genome shotgun (WGS) entry which is preliminary data.</text>
</comment>
<name>A0ABR6ZFW4_9BURK</name>
<dbReference type="EMBL" id="JACOFX010000018">
    <property type="protein sequence ID" value="MBC3910617.1"/>
    <property type="molecule type" value="Genomic_DNA"/>
</dbReference>
<sequence>MDVPVVGVPHALEAAMQLGLMNKPARIASQPGVYKKQPTREHGCFKVFQIIAYIISI</sequence>
<proteinExistence type="predicted"/>
<protein>
    <submittedName>
        <fullName evidence="1">Uncharacterized protein</fullName>
    </submittedName>
</protein>
<reference evidence="1 2" key="1">
    <citation type="submission" date="2020-08" db="EMBL/GenBank/DDBJ databases">
        <title>Novel species isolated from subtropical streams in China.</title>
        <authorList>
            <person name="Lu H."/>
        </authorList>
    </citation>
    <scope>NUCLEOTIDE SEQUENCE [LARGE SCALE GENOMIC DNA]</scope>
    <source>
        <strain evidence="1 2">NL8W</strain>
    </source>
</reference>
<gene>
    <name evidence="1" type="ORF">H8L47_23905</name>
</gene>
<accession>A0ABR6ZFW4</accession>